<sequence length="50" mass="5349">MTCRPLDQEEPSAAEFTRKESVQGADTVTGLDAAVFALFVSSYDEVAPVV</sequence>
<organism evidence="2 3">
    <name type="scientific">Streptomyces nigrescens</name>
    <dbReference type="NCBI Taxonomy" id="1920"/>
    <lineage>
        <taxon>Bacteria</taxon>
        <taxon>Bacillati</taxon>
        <taxon>Actinomycetota</taxon>
        <taxon>Actinomycetes</taxon>
        <taxon>Kitasatosporales</taxon>
        <taxon>Streptomycetaceae</taxon>
        <taxon>Streptomyces</taxon>
    </lineage>
</organism>
<protein>
    <submittedName>
        <fullName evidence="2">Uncharacterized protein</fullName>
    </submittedName>
</protein>
<dbReference type="EMBL" id="AP026074">
    <property type="protein sequence ID" value="BDM74955.1"/>
    <property type="molecule type" value="Genomic_DNA"/>
</dbReference>
<name>A0ABM8A8U5_STRNI</name>
<feature type="region of interest" description="Disordered" evidence="1">
    <location>
        <begin position="1"/>
        <end position="21"/>
    </location>
</feature>
<evidence type="ECO:0000313" key="2">
    <source>
        <dbReference type="EMBL" id="BDM74955.1"/>
    </source>
</evidence>
<gene>
    <name evidence="2" type="ORF">HEK616_84420</name>
</gene>
<accession>A0ABM8A8U5</accession>
<keyword evidence="3" id="KW-1185">Reference proteome</keyword>
<proteinExistence type="predicted"/>
<reference evidence="2" key="1">
    <citation type="submission" date="2022-06" db="EMBL/GenBank/DDBJ databases">
        <title>Complete genome sequence of Streptomyces nigrescens HEK616.</title>
        <authorList>
            <person name="Asamizu S."/>
            <person name="Onaka H."/>
        </authorList>
    </citation>
    <scope>NUCLEOTIDE SEQUENCE</scope>
    <source>
        <strain evidence="2">HEK616</strain>
        <plasmid evidence="2">SNP1</plasmid>
    </source>
</reference>
<evidence type="ECO:0000256" key="1">
    <source>
        <dbReference type="SAM" id="MobiDB-lite"/>
    </source>
</evidence>
<evidence type="ECO:0000313" key="3">
    <source>
        <dbReference type="Proteomes" id="UP001059597"/>
    </source>
</evidence>
<geneLocation type="plasmid" evidence="2 3">
    <name>SNP1</name>
</geneLocation>
<dbReference type="Proteomes" id="UP001059597">
    <property type="component" value="Plasmid SNP1"/>
</dbReference>
<keyword evidence="2" id="KW-0614">Plasmid</keyword>